<dbReference type="EMBL" id="OX365920">
    <property type="protein sequence ID" value="CAI4065443.1"/>
    <property type="molecule type" value="Genomic_DNA"/>
</dbReference>
<dbReference type="SUPFAM" id="SSF57716">
    <property type="entry name" value="Glucocorticoid receptor-like (DNA-binding domain)"/>
    <property type="match status" value="1"/>
</dbReference>
<evidence type="ECO:0000256" key="4">
    <source>
        <dbReference type="PROSITE-ProRule" id="PRU00094"/>
    </source>
</evidence>
<keyword evidence="1" id="KW-0479">Metal-binding</keyword>
<dbReference type="GO" id="GO:0043565">
    <property type="term" value="F:sequence-specific DNA binding"/>
    <property type="evidence" value="ECO:0007669"/>
    <property type="project" value="InterPro"/>
</dbReference>
<dbReference type="Proteomes" id="UP001162090">
    <property type="component" value="Chromosome 9"/>
</dbReference>
<dbReference type="PANTHER" id="PTHR45658">
    <property type="entry name" value="GATA TRANSCRIPTION FACTOR"/>
    <property type="match status" value="1"/>
</dbReference>
<dbReference type="GO" id="GO:0006355">
    <property type="term" value="P:regulation of DNA-templated transcription"/>
    <property type="evidence" value="ECO:0007669"/>
    <property type="project" value="InterPro"/>
</dbReference>
<organism evidence="6 7">
    <name type="scientific">Saccharomyces uvarum</name>
    <name type="common">Yeast</name>
    <name type="synonym">Saccharomyces bayanus var. uvarum</name>
    <dbReference type="NCBI Taxonomy" id="230603"/>
    <lineage>
        <taxon>Eukaryota</taxon>
        <taxon>Fungi</taxon>
        <taxon>Dikarya</taxon>
        <taxon>Ascomycota</taxon>
        <taxon>Saccharomycotina</taxon>
        <taxon>Saccharomycetes</taxon>
        <taxon>Saccharomycetales</taxon>
        <taxon>Saccharomycetaceae</taxon>
        <taxon>Saccharomyces</taxon>
    </lineage>
</organism>
<dbReference type="PROSITE" id="PS50114">
    <property type="entry name" value="GATA_ZN_FINGER_2"/>
    <property type="match status" value="1"/>
</dbReference>
<gene>
    <name evidence="6" type="primary">SUVC09G1790</name>
    <name evidence="6" type="ORF">SUVC_09G1790</name>
</gene>
<dbReference type="Pfam" id="PF00320">
    <property type="entry name" value="GATA"/>
    <property type="match status" value="1"/>
</dbReference>
<evidence type="ECO:0000256" key="1">
    <source>
        <dbReference type="ARBA" id="ARBA00022723"/>
    </source>
</evidence>
<evidence type="ECO:0000259" key="5">
    <source>
        <dbReference type="PROSITE" id="PS50114"/>
    </source>
</evidence>
<evidence type="ECO:0000256" key="2">
    <source>
        <dbReference type="ARBA" id="ARBA00022771"/>
    </source>
</evidence>
<dbReference type="InterPro" id="IPR000679">
    <property type="entry name" value="Znf_GATA"/>
</dbReference>
<dbReference type="InterPro" id="IPR051140">
    <property type="entry name" value="GATA_TF"/>
</dbReference>
<evidence type="ECO:0000313" key="6">
    <source>
        <dbReference type="EMBL" id="CAI4065443.1"/>
    </source>
</evidence>
<dbReference type="FunFam" id="3.30.50.10:FF:000046">
    <property type="entry name" value="Gat4p"/>
    <property type="match status" value="1"/>
</dbReference>
<sequence>MSTRLPTVISNGTVFKKIPIQLLLNGGSTAPAGAFPDSNPARPRTGITRTCGQCGEIKTSLQWREGPNGAACLCNACGLFFRKLTLRFGRAAAKRYMEQIKGTAAKRRIPKELTGTARF</sequence>
<dbReference type="SMART" id="SM00401">
    <property type="entry name" value="ZnF_GATA"/>
    <property type="match status" value="1"/>
</dbReference>
<feature type="domain" description="GATA-type" evidence="5">
    <location>
        <begin position="49"/>
        <end position="82"/>
    </location>
</feature>
<dbReference type="AlphaFoldDB" id="A0AA35NUJ3"/>
<name>A0AA35NUJ3_SACUV</name>
<keyword evidence="2 4" id="KW-0863">Zinc-finger</keyword>
<reference evidence="6" key="1">
    <citation type="submission" date="2022-10" db="EMBL/GenBank/DDBJ databases">
        <authorList>
            <person name="Byrne P K."/>
        </authorList>
    </citation>
    <scope>NUCLEOTIDE SEQUENCE</scope>
    <source>
        <strain evidence="6">CBS7001</strain>
    </source>
</reference>
<evidence type="ECO:0000313" key="7">
    <source>
        <dbReference type="Proteomes" id="UP001162090"/>
    </source>
</evidence>
<dbReference type="PROSITE" id="PS00344">
    <property type="entry name" value="GATA_ZN_FINGER_1"/>
    <property type="match status" value="1"/>
</dbReference>
<dbReference type="GO" id="GO:0008270">
    <property type="term" value="F:zinc ion binding"/>
    <property type="evidence" value="ECO:0007669"/>
    <property type="project" value="UniProtKB-KW"/>
</dbReference>
<proteinExistence type="predicted"/>
<keyword evidence="3" id="KW-0862">Zinc</keyword>
<dbReference type="InterPro" id="IPR013088">
    <property type="entry name" value="Znf_NHR/GATA"/>
</dbReference>
<dbReference type="PANTHER" id="PTHR45658:SF149">
    <property type="entry name" value="PROTEIN GAT3-RELATED"/>
    <property type="match status" value="1"/>
</dbReference>
<accession>A0AA35NUJ3</accession>
<dbReference type="Gene3D" id="3.30.50.10">
    <property type="entry name" value="Erythroid Transcription Factor GATA-1, subunit A"/>
    <property type="match status" value="1"/>
</dbReference>
<protein>
    <recommendedName>
        <fullName evidence="5">GATA-type domain-containing protein</fullName>
    </recommendedName>
</protein>
<evidence type="ECO:0000256" key="3">
    <source>
        <dbReference type="ARBA" id="ARBA00022833"/>
    </source>
</evidence>
<dbReference type="CDD" id="cd00202">
    <property type="entry name" value="ZnF_GATA"/>
    <property type="match status" value="1"/>
</dbReference>